<name>A0A2R7Y6H6_9CREN</name>
<proteinExistence type="predicted"/>
<gene>
    <name evidence="2" type="ORF">B7O98_01415</name>
</gene>
<dbReference type="InterPro" id="IPR004521">
    <property type="entry name" value="Uncharacterised_CHP00451"/>
</dbReference>
<dbReference type="InterPro" id="IPR029402">
    <property type="entry name" value="TGT_C2"/>
</dbReference>
<sequence>MSYVRKPTNEELRFLRSIMNYQFMIDEADKVITDDVLLRVSKNTGRIRAVLDGATGKTIATLVASTHTFNLWLEGGLRLHRVVPKPKLRVIVFNEISDGVVEAKSTVFAKHVLSIDEDLRSGDEVLVVDEDDNLLCVGRLVLSPDEVMQLLVGPAVKVRECVKYESG</sequence>
<dbReference type="CDD" id="cd21149">
    <property type="entry name" value="PUA_archaeosine_TGT"/>
    <property type="match status" value="1"/>
</dbReference>
<dbReference type="InterPro" id="IPR015947">
    <property type="entry name" value="PUA-like_sf"/>
</dbReference>
<accession>A0A2R7Y6H6</accession>
<dbReference type="AlphaFoldDB" id="A0A2R7Y6H6"/>
<evidence type="ECO:0000313" key="3">
    <source>
        <dbReference type="Proteomes" id="UP000244093"/>
    </source>
</evidence>
<dbReference type="Pfam" id="PF01472">
    <property type="entry name" value="PUA"/>
    <property type="match status" value="1"/>
</dbReference>
<dbReference type="Gene3D" id="3.10.450.90">
    <property type="entry name" value="ArcTGT, C2 domain"/>
    <property type="match status" value="1"/>
</dbReference>
<dbReference type="SMART" id="SM00359">
    <property type="entry name" value="PUA"/>
    <property type="match status" value="1"/>
</dbReference>
<dbReference type="InterPro" id="IPR036974">
    <property type="entry name" value="PUA_sf"/>
</dbReference>
<dbReference type="PROSITE" id="PS50890">
    <property type="entry name" value="PUA"/>
    <property type="match status" value="1"/>
</dbReference>
<dbReference type="Pfam" id="PF14810">
    <property type="entry name" value="TGT_C2"/>
    <property type="match status" value="1"/>
</dbReference>
<evidence type="ECO:0000259" key="1">
    <source>
        <dbReference type="SMART" id="SM00359"/>
    </source>
</evidence>
<dbReference type="InterPro" id="IPR002478">
    <property type="entry name" value="PUA"/>
</dbReference>
<dbReference type="InterPro" id="IPR038250">
    <property type="entry name" value="TGT_C2_sf"/>
</dbReference>
<comment type="caution">
    <text evidence="2">The sequence shown here is derived from an EMBL/GenBank/DDBJ whole genome shotgun (WGS) entry which is preliminary data.</text>
</comment>
<dbReference type="SUPFAM" id="SSF88697">
    <property type="entry name" value="PUA domain-like"/>
    <property type="match status" value="1"/>
</dbReference>
<dbReference type="SUPFAM" id="SSF88802">
    <property type="entry name" value="Pre-PUA domain"/>
    <property type="match status" value="1"/>
</dbReference>
<evidence type="ECO:0000313" key="2">
    <source>
        <dbReference type="EMBL" id="PUA33125.1"/>
    </source>
</evidence>
<dbReference type="EMBL" id="NBVN01000002">
    <property type="protein sequence ID" value="PUA33125.1"/>
    <property type="molecule type" value="Genomic_DNA"/>
</dbReference>
<dbReference type="Proteomes" id="UP000244093">
    <property type="component" value="Unassembled WGS sequence"/>
</dbReference>
<reference evidence="2 3" key="1">
    <citation type="journal article" date="2018" name="Syst. Appl. Microbiol.">
        <title>A new symbiotic nanoarchaeote (Candidatus Nanoclepta minutus) and its host (Zestosphaera tikiterensis gen. nov., sp. nov.) from a New Zealand hot spring.</title>
        <authorList>
            <person name="St John E."/>
            <person name="Liu Y."/>
            <person name="Podar M."/>
            <person name="Stott M.B."/>
            <person name="Meneghin J."/>
            <person name="Chen Z."/>
            <person name="Lagutin K."/>
            <person name="Mitchell K."/>
            <person name="Reysenbach A.L."/>
        </authorList>
    </citation>
    <scope>NUCLEOTIDE SEQUENCE [LARGE SCALE GENOMIC DNA]</scope>
    <source>
        <strain evidence="2">NZ3</strain>
    </source>
</reference>
<dbReference type="GO" id="GO:0003723">
    <property type="term" value="F:RNA binding"/>
    <property type="evidence" value="ECO:0007669"/>
    <property type="project" value="InterPro"/>
</dbReference>
<organism evidence="2 3">
    <name type="scientific">Zestosphaera tikiterensis</name>
    <dbReference type="NCBI Taxonomy" id="1973259"/>
    <lineage>
        <taxon>Archaea</taxon>
        <taxon>Thermoproteota</taxon>
        <taxon>Thermoprotei</taxon>
        <taxon>Desulfurococcales</taxon>
        <taxon>Desulfurococcaceae</taxon>
        <taxon>Zestosphaera</taxon>
    </lineage>
</organism>
<dbReference type="Gene3D" id="2.30.130.10">
    <property type="entry name" value="PUA domain"/>
    <property type="match status" value="1"/>
</dbReference>
<dbReference type="NCBIfam" id="TIGR00451">
    <property type="entry name" value="unchar_dom_2"/>
    <property type="match status" value="1"/>
</dbReference>
<protein>
    <recommendedName>
        <fullName evidence="1">PUA domain-containing protein</fullName>
    </recommendedName>
</protein>
<feature type="domain" description="PUA" evidence="1">
    <location>
        <begin position="95"/>
        <end position="163"/>
    </location>
</feature>